<protein>
    <submittedName>
        <fullName evidence="1">Uncharacterized protein</fullName>
    </submittedName>
</protein>
<organism evidence="1 2">
    <name type="scientific">Aciditerrimonas ferrireducens</name>
    <dbReference type="NCBI Taxonomy" id="667306"/>
    <lineage>
        <taxon>Bacteria</taxon>
        <taxon>Bacillati</taxon>
        <taxon>Actinomycetota</taxon>
        <taxon>Acidimicrobiia</taxon>
        <taxon>Acidimicrobiales</taxon>
        <taxon>Acidimicrobiaceae</taxon>
        <taxon>Aciditerrimonas</taxon>
    </lineage>
</organism>
<name>A0ABV6BZT8_9ACTN</name>
<gene>
    <name evidence="1" type="ORF">ACFFRE_00195</name>
</gene>
<dbReference type="RefSeq" id="WP_377786928.1">
    <property type="nucleotide sequence ID" value="NZ_JBHLYQ010000001.1"/>
</dbReference>
<dbReference type="EMBL" id="JBHLYQ010000001">
    <property type="protein sequence ID" value="MFC0080578.1"/>
    <property type="molecule type" value="Genomic_DNA"/>
</dbReference>
<sequence length="140" mass="14706">MSEIHPDLAAAVETARAAGLAAVDVAAVADLPAPATDDWAARVSDYQLRWFHAGELYGPPDAHGRRYSVAGWFIQCWDGGEIAPHVRSAFQQLVRAASGRRAPGATGPSAVAGTEDQQFDAAAPGGDMPMLIELDLDGRP</sequence>
<proteinExistence type="predicted"/>
<accession>A0ABV6BZT8</accession>
<reference evidence="1 2" key="1">
    <citation type="submission" date="2024-09" db="EMBL/GenBank/DDBJ databases">
        <authorList>
            <person name="Sun Q."/>
            <person name="Mori K."/>
        </authorList>
    </citation>
    <scope>NUCLEOTIDE SEQUENCE [LARGE SCALE GENOMIC DNA]</scope>
    <source>
        <strain evidence="1 2">JCM 15389</strain>
    </source>
</reference>
<keyword evidence="2" id="KW-1185">Reference proteome</keyword>
<dbReference type="Proteomes" id="UP001589788">
    <property type="component" value="Unassembled WGS sequence"/>
</dbReference>
<evidence type="ECO:0000313" key="2">
    <source>
        <dbReference type="Proteomes" id="UP001589788"/>
    </source>
</evidence>
<evidence type="ECO:0000313" key="1">
    <source>
        <dbReference type="EMBL" id="MFC0080578.1"/>
    </source>
</evidence>
<comment type="caution">
    <text evidence="1">The sequence shown here is derived from an EMBL/GenBank/DDBJ whole genome shotgun (WGS) entry which is preliminary data.</text>
</comment>